<keyword evidence="9" id="KW-1185">Reference proteome</keyword>
<feature type="compositionally biased region" description="Pro residues" evidence="6">
    <location>
        <begin position="314"/>
        <end position="323"/>
    </location>
</feature>
<protein>
    <submittedName>
        <fullName evidence="8">DgyrCDS2166</fullName>
    </submittedName>
</protein>
<evidence type="ECO:0000313" key="9">
    <source>
        <dbReference type="Proteomes" id="UP000549394"/>
    </source>
</evidence>
<comment type="caution">
    <text evidence="8">The sequence shown here is derived from an EMBL/GenBank/DDBJ whole genome shotgun (WGS) entry which is preliminary data.</text>
</comment>
<feature type="transmembrane region" description="Helical" evidence="7">
    <location>
        <begin position="202"/>
        <end position="223"/>
    </location>
</feature>
<comment type="subcellular location">
    <subcellularLocation>
        <location evidence="1">Membrane</location>
        <topology evidence="1">Multi-pass membrane protein</topology>
    </subcellularLocation>
</comment>
<evidence type="ECO:0000256" key="1">
    <source>
        <dbReference type="ARBA" id="ARBA00004141"/>
    </source>
</evidence>
<evidence type="ECO:0000256" key="6">
    <source>
        <dbReference type="SAM" id="MobiDB-lite"/>
    </source>
</evidence>
<feature type="transmembrane region" description="Helical" evidence="7">
    <location>
        <begin position="69"/>
        <end position="87"/>
    </location>
</feature>
<comment type="similarity">
    <text evidence="2">Belongs to the TMEM255 family.</text>
</comment>
<keyword evidence="4 7" id="KW-1133">Transmembrane helix</keyword>
<feature type="compositionally biased region" description="Polar residues" evidence="6">
    <location>
        <begin position="277"/>
        <end position="307"/>
    </location>
</feature>
<name>A0A7I8V9F3_9ANNE</name>
<dbReference type="Proteomes" id="UP000549394">
    <property type="component" value="Unassembled WGS sequence"/>
</dbReference>
<reference evidence="8 9" key="1">
    <citation type="submission" date="2020-08" db="EMBL/GenBank/DDBJ databases">
        <authorList>
            <person name="Hejnol A."/>
        </authorList>
    </citation>
    <scope>NUCLEOTIDE SEQUENCE [LARGE SCALE GENOMIC DNA]</scope>
</reference>
<sequence length="323" mass="35377">MQDISVRRPLPQLRRQIQIEPEVIVPKPVINKRSRAYICSLTQLTISIMGFAIGLAAYTTTDNIRAGSFWPHIAMGLATILFIVGLSSYPKGKAWLIGGLVLNALGLIMAFIGGIVDGVEAGHVATTDFNQCAYALQGGTTFCQQTQLISSCKLTIKADTCFCCYVHRKQKCEKTVSLATQSSEYQGVKSCGEIEGRFQSLLWASMILCIINFMIGIASMILISYYKSSLQSVVPDEQNRNNNNGNTLDDQSQLPNYYPDTPISIIKPPDYEEVIAESQSRRNSSTNDGEGINPRQSCSSCHGSNPINLMPPVHSDPPPAYTP</sequence>
<dbReference type="InterPro" id="IPR028014">
    <property type="entry name" value="TMEM255"/>
</dbReference>
<dbReference type="GO" id="GO:0016020">
    <property type="term" value="C:membrane"/>
    <property type="evidence" value="ECO:0007669"/>
    <property type="project" value="UniProtKB-SubCell"/>
</dbReference>
<dbReference type="OrthoDB" id="10034004at2759"/>
<proteinExistence type="inferred from homology"/>
<organism evidence="8 9">
    <name type="scientific">Dimorphilus gyrociliatus</name>
    <dbReference type="NCBI Taxonomy" id="2664684"/>
    <lineage>
        <taxon>Eukaryota</taxon>
        <taxon>Metazoa</taxon>
        <taxon>Spiralia</taxon>
        <taxon>Lophotrochozoa</taxon>
        <taxon>Annelida</taxon>
        <taxon>Polychaeta</taxon>
        <taxon>Polychaeta incertae sedis</taxon>
        <taxon>Dinophilidae</taxon>
        <taxon>Dimorphilus</taxon>
    </lineage>
</organism>
<feature type="region of interest" description="Disordered" evidence="6">
    <location>
        <begin position="277"/>
        <end position="323"/>
    </location>
</feature>
<evidence type="ECO:0000256" key="3">
    <source>
        <dbReference type="ARBA" id="ARBA00022692"/>
    </source>
</evidence>
<dbReference type="PANTHER" id="PTHR33721:SF5">
    <property type="entry name" value="TRANSMEMBRANE PROTEIN 255B-LIKE"/>
    <property type="match status" value="1"/>
</dbReference>
<keyword evidence="3 7" id="KW-0812">Transmembrane</keyword>
<dbReference type="AlphaFoldDB" id="A0A7I8V9F3"/>
<evidence type="ECO:0000256" key="7">
    <source>
        <dbReference type="SAM" id="Phobius"/>
    </source>
</evidence>
<evidence type="ECO:0000313" key="8">
    <source>
        <dbReference type="EMBL" id="CAD5112957.1"/>
    </source>
</evidence>
<dbReference type="EMBL" id="CAJFCJ010000003">
    <property type="protein sequence ID" value="CAD5112957.1"/>
    <property type="molecule type" value="Genomic_DNA"/>
</dbReference>
<feature type="transmembrane region" description="Helical" evidence="7">
    <location>
        <begin position="36"/>
        <end position="57"/>
    </location>
</feature>
<evidence type="ECO:0000256" key="4">
    <source>
        <dbReference type="ARBA" id="ARBA00022989"/>
    </source>
</evidence>
<accession>A0A7I8V9F3</accession>
<feature type="transmembrane region" description="Helical" evidence="7">
    <location>
        <begin position="94"/>
        <end position="116"/>
    </location>
</feature>
<dbReference type="PANTHER" id="PTHR33721">
    <property type="entry name" value="TRANSMEMBRANE PROTEIN 255B-LIKE"/>
    <property type="match status" value="1"/>
</dbReference>
<evidence type="ECO:0000256" key="5">
    <source>
        <dbReference type="ARBA" id="ARBA00023136"/>
    </source>
</evidence>
<dbReference type="Pfam" id="PF14967">
    <property type="entry name" value="FAM70"/>
    <property type="match status" value="1"/>
</dbReference>
<gene>
    <name evidence="8" type="ORF">DGYR_LOCUS2013</name>
</gene>
<keyword evidence="5 7" id="KW-0472">Membrane</keyword>
<evidence type="ECO:0000256" key="2">
    <source>
        <dbReference type="ARBA" id="ARBA00007903"/>
    </source>
</evidence>